<keyword evidence="8" id="KW-1185">Reference proteome</keyword>
<evidence type="ECO:0000256" key="6">
    <source>
        <dbReference type="SAM" id="SignalP"/>
    </source>
</evidence>
<reference evidence="7" key="3">
    <citation type="submission" date="2015-04" db="UniProtKB">
        <authorList>
            <consortium name="EnsemblPlants"/>
        </authorList>
    </citation>
    <scope>IDENTIFICATION</scope>
</reference>
<evidence type="ECO:0008006" key="9">
    <source>
        <dbReference type="Google" id="ProtNLM"/>
    </source>
</evidence>
<dbReference type="GO" id="GO:0003993">
    <property type="term" value="F:acid phosphatase activity"/>
    <property type="evidence" value="ECO:0007669"/>
    <property type="project" value="InterPro"/>
</dbReference>
<comment type="similarity">
    <text evidence="5">Belongs to the APS1/VSP family.</text>
</comment>
<dbReference type="InterPro" id="IPR014403">
    <property type="entry name" value="APS1/VSP"/>
</dbReference>
<dbReference type="STRING" id="77586.A0A0D9UXS5"/>
<keyword evidence="3" id="KW-0758">Storage protein</keyword>
<accession>A0A0D9UXS5</accession>
<reference evidence="7 8" key="1">
    <citation type="submission" date="2012-08" db="EMBL/GenBank/DDBJ databases">
        <title>Oryza genome evolution.</title>
        <authorList>
            <person name="Wing R.A."/>
        </authorList>
    </citation>
    <scope>NUCLEOTIDE SEQUENCE</scope>
</reference>
<dbReference type="PANTHER" id="PTHR31284">
    <property type="entry name" value="ACID PHOSPHATASE-LIKE PROTEIN"/>
    <property type="match status" value="1"/>
</dbReference>
<dbReference type="Gene3D" id="3.40.50.1000">
    <property type="entry name" value="HAD superfamily/HAD-like"/>
    <property type="match status" value="1"/>
</dbReference>
<dbReference type="Gramene" id="LPERR01G05520.1">
    <property type="protein sequence ID" value="LPERR01G05520.1"/>
    <property type="gene ID" value="LPERR01G05520"/>
</dbReference>
<dbReference type="Pfam" id="PF03767">
    <property type="entry name" value="Acid_phosphat_B"/>
    <property type="match status" value="1"/>
</dbReference>
<dbReference type="EnsemblPlants" id="LPERR01G05520.1">
    <property type="protein sequence ID" value="LPERR01G05520.1"/>
    <property type="gene ID" value="LPERR01G05520"/>
</dbReference>
<name>A0A0D9UXS5_9ORYZ</name>
<evidence type="ECO:0000313" key="8">
    <source>
        <dbReference type="Proteomes" id="UP000032180"/>
    </source>
</evidence>
<dbReference type="AlphaFoldDB" id="A0A0D9UXS5"/>
<dbReference type="Proteomes" id="UP000032180">
    <property type="component" value="Chromosome 1"/>
</dbReference>
<dbReference type="NCBIfam" id="TIGR01675">
    <property type="entry name" value="plant-AP"/>
    <property type="match status" value="1"/>
</dbReference>
<feature type="signal peptide" evidence="6">
    <location>
        <begin position="1"/>
        <end position="17"/>
    </location>
</feature>
<comment type="function">
    <text evidence="1">May function as somatic storage protein during early seedling development.</text>
</comment>
<sequence>MANRLLLLLSLFSAVAAAGGDDVGIPVGDGDYCDSWRLGVEAHNVRGWTTVPRKCDNYVENYMRGHHYRRDSAVAADEAISFAQTLQLAADANATWVFDVDDTALSHVKFYKKHGFGYHRTDEPLFLEWLVAGKASALPNTLRLYKKLLLLGIKIVFLSDRPDTPELRNATATNLIKEGFDCWDELILRSENSTTTGSVVEYKSGERSKLEEEKGMVIVGNIGDQWSDLLGSPEGQRTFKLPNPAYYIDNYMHAGVRSVATTAATATSSSYSS</sequence>
<dbReference type="InterPro" id="IPR036412">
    <property type="entry name" value="HAD-like_sf"/>
</dbReference>
<dbReference type="GO" id="GO:0045735">
    <property type="term" value="F:nutrient reservoir activity"/>
    <property type="evidence" value="ECO:0007669"/>
    <property type="project" value="UniProtKB-KW"/>
</dbReference>
<keyword evidence="4" id="KW-0325">Glycoprotein</keyword>
<dbReference type="PANTHER" id="PTHR31284:SF19">
    <property type="entry name" value="VEGETATIVE STORAGE PROTEIN 1-RELATED"/>
    <property type="match status" value="1"/>
</dbReference>
<dbReference type="InterPro" id="IPR005519">
    <property type="entry name" value="Acid_phosphat_B-like"/>
</dbReference>
<protein>
    <recommendedName>
        <fullName evidence="9">Acid phosphatase</fullName>
    </recommendedName>
</protein>
<evidence type="ECO:0000256" key="3">
    <source>
        <dbReference type="ARBA" id="ARBA00022761"/>
    </source>
</evidence>
<proteinExistence type="inferred from homology"/>
<keyword evidence="2 6" id="KW-0732">Signal</keyword>
<evidence type="ECO:0000256" key="5">
    <source>
        <dbReference type="PIRNR" id="PIRNR002674"/>
    </source>
</evidence>
<dbReference type="InterPro" id="IPR010028">
    <property type="entry name" value="Acid_phosphatase_pln"/>
</dbReference>
<dbReference type="SUPFAM" id="SSF56784">
    <property type="entry name" value="HAD-like"/>
    <property type="match status" value="1"/>
</dbReference>
<dbReference type="CDD" id="cd07535">
    <property type="entry name" value="HAD_VSP"/>
    <property type="match status" value="1"/>
</dbReference>
<dbReference type="eggNOG" id="ENOG502QU6T">
    <property type="taxonomic scope" value="Eukaryota"/>
</dbReference>
<evidence type="ECO:0000256" key="4">
    <source>
        <dbReference type="ARBA" id="ARBA00023180"/>
    </source>
</evidence>
<organism evidence="7 8">
    <name type="scientific">Leersia perrieri</name>
    <dbReference type="NCBI Taxonomy" id="77586"/>
    <lineage>
        <taxon>Eukaryota</taxon>
        <taxon>Viridiplantae</taxon>
        <taxon>Streptophyta</taxon>
        <taxon>Embryophyta</taxon>
        <taxon>Tracheophyta</taxon>
        <taxon>Spermatophyta</taxon>
        <taxon>Magnoliopsida</taxon>
        <taxon>Liliopsida</taxon>
        <taxon>Poales</taxon>
        <taxon>Poaceae</taxon>
        <taxon>BOP clade</taxon>
        <taxon>Oryzoideae</taxon>
        <taxon>Oryzeae</taxon>
        <taxon>Oryzinae</taxon>
        <taxon>Leersia</taxon>
    </lineage>
</organism>
<evidence type="ECO:0000256" key="2">
    <source>
        <dbReference type="ARBA" id="ARBA00022729"/>
    </source>
</evidence>
<evidence type="ECO:0000313" key="7">
    <source>
        <dbReference type="EnsemblPlants" id="LPERR01G05520.1"/>
    </source>
</evidence>
<dbReference type="PIRSF" id="PIRSF002674">
    <property type="entry name" value="VSP"/>
    <property type="match status" value="1"/>
</dbReference>
<feature type="chain" id="PRO_5002347149" description="Acid phosphatase" evidence="6">
    <location>
        <begin position="18"/>
        <end position="273"/>
    </location>
</feature>
<evidence type="ECO:0000256" key="1">
    <source>
        <dbReference type="ARBA" id="ARBA00002410"/>
    </source>
</evidence>
<reference evidence="8" key="2">
    <citation type="submission" date="2013-12" db="EMBL/GenBank/DDBJ databases">
        <authorList>
            <person name="Yu Y."/>
            <person name="Lee S."/>
            <person name="de Baynast K."/>
            <person name="Wissotski M."/>
            <person name="Liu L."/>
            <person name="Talag J."/>
            <person name="Goicoechea J."/>
            <person name="Angelova A."/>
            <person name="Jetty R."/>
            <person name="Kudrna D."/>
            <person name="Golser W."/>
            <person name="Rivera L."/>
            <person name="Zhang J."/>
            <person name="Wing R."/>
        </authorList>
    </citation>
    <scope>NUCLEOTIDE SEQUENCE</scope>
</reference>
<dbReference type="HOGENOM" id="CLU_053338_0_0_1"/>
<dbReference type="InterPro" id="IPR023214">
    <property type="entry name" value="HAD_sf"/>
</dbReference>